<protein>
    <submittedName>
        <fullName evidence="3">Alpha/beta-hydrolase</fullName>
    </submittedName>
</protein>
<gene>
    <name evidence="3" type="ORF">K460DRAFT_375191</name>
</gene>
<dbReference type="InterPro" id="IPR013094">
    <property type="entry name" value="AB_hydrolase_3"/>
</dbReference>
<dbReference type="PANTHER" id="PTHR48081">
    <property type="entry name" value="AB HYDROLASE SUPERFAMILY PROTEIN C4A8.06C"/>
    <property type="match status" value="1"/>
</dbReference>
<evidence type="ECO:0000313" key="4">
    <source>
        <dbReference type="Proteomes" id="UP000800039"/>
    </source>
</evidence>
<proteinExistence type="predicted"/>
<dbReference type="GO" id="GO:0016787">
    <property type="term" value="F:hydrolase activity"/>
    <property type="evidence" value="ECO:0007669"/>
    <property type="project" value="UniProtKB-KW"/>
</dbReference>
<evidence type="ECO:0000313" key="3">
    <source>
        <dbReference type="EMBL" id="KAF1848320.1"/>
    </source>
</evidence>
<dbReference type="SUPFAM" id="SSF53474">
    <property type="entry name" value="alpha/beta-Hydrolases"/>
    <property type="match status" value="1"/>
</dbReference>
<dbReference type="GeneID" id="63851995"/>
<comment type="caution">
    <text evidence="3">The sequence shown here is derived from an EMBL/GenBank/DDBJ whole genome shotgun (WGS) entry which is preliminary data.</text>
</comment>
<accession>A0A9P4GNM8</accession>
<dbReference type="EMBL" id="ML976615">
    <property type="protein sequence ID" value="KAF1848320.1"/>
    <property type="molecule type" value="Genomic_DNA"/>
</dbReference>
<dbReference type="Pfam" id="PF07859">
    <property type="entry name" value="Abhydrolase_3"/>
    <property type="match status" value="1"/>
</dbReference>
<keyword evidence="1" id="KW-0378">Hydrolase</keyword>
<evidence type="ECO:0000259" key="2">
    <source>
        <dbReference type="Pfam" id="PF07859"/>
    </source>
</evidence>
<dbReference type="InterPro" id="IPR029058">
    <property type="entry name" value="AB_hydrolase_fold"/>
</dbReference>
<dbReference type="RefSeq" id="XP_040790883.1">
    <property type="nucleotide sequence ID" value="XM_040934744.1"/>
</dbReference>
<feature type="domain" description="Alpha/beta hydrolase fold-3" evidence="2">
    <location>
        <begin position="100"/>
        <end position="314"/>
    </location>
</feature>
<name>A0A9P4GNM8_9PLEO</name>
<keyword evidence="4" id="KW-1185">Reference proteome</keyword>
<evidence type="ECO:0000256" key="1">
    <source>
        <dbReference type="ARBA" id="ARBA00022801"/>
    </source>
</evidence>
<dbReference type="Proteomes" id="UP000800039">
    <property type="component" value="Unassembled WGS sequence"/>
</dbReference>
<dbReference type="InterPro" id="IPR050300">
    <property type="entry name" value="GDXG_lipolytic_enzyme"/>
</dbReference>
<dbReference type="Gene3D" id="3.40.50.1820">
    <property type="entry name" value="alpha/beta hydrolase"/>
    <property type="match status" value="1"/>
</dbReference>
<reference evidence="3" key="1">
    <citation type="submission" date="2020-01" db="EMBL/GenBank/DDBJ databases">
        <authorList>
            <consortium name="DOE Joint Genome Institute"/>
            <person name="Haridas S."/>
            <person name="Albert R."/>
            <person name="Binder M."/>
            <person name="Bloem J."/>
            <person name="Labutti K."/>
            <person name="Salamov A."/>
            <person name="Andreopoulos B."/>
            <person name="Baker S.E."/>
            <person name="Barry K."/>
            <person name="Bills G."/>
            <person name="Bluhm B.H."/>
            <person name="Cannon C."/>
            <person name="Castanera R."/>
            <person name="Culley D.E."/>
            <person name="Daum C."/>
            <person name="Ezra D."/>
            <person name="Gonzalez J.B."/>
            <person name="Henrissat B."/>
            <person name="Kuo A."/>
            <person name="Liang C."/>
            <person name="Lipzen A."/>
            <person name="Lutzoni F."/>
            <person name="Magnuson J."/>
            <person name="Mondo S."/>
            <person name="Nolan M."/>
            <person name="Ohm R."/>
            <person name="Pangilinan J."/>
            <person name="Park H.-J."/>
            <person name="Ramirez L."/>
            <person name="Alfaro M."/>
            <person name="Sun H."/>
            <person name="Tritt A."/>
            <person name="Yoshinaga Y."/>
            <person name="Zwiers L.-H."/>
            <person name="Turgeon B.G."/>
            <person name="Goodwin S.B."/>
            <person name="Spatafora J.W."/>
            <person name="Crous P.W."/>
            <person name="Grigoriev I.V."/>
        </authorList>
    </citation>
    <scope>NUCLEOTIDE SEQUENCE</scope>
    <source>
        <strain evidence="3">CBS 394.84</strain>
    </source>
</reference>
<dbReference type="AlphaFoldDB" id="A0A9P4GNM8"/>
<organism evidence="3 4">
    <name type="scientific">Cucurbitaria berberidis CBS 394.84</name>
    <dbReference type="NCBI Taxonomy" id="1168544"/>
    <lineage>
        <taxon>Eukaryota</taxon>
        <taxon>Fungi</taxon>
        <taxon>Dikarya</taxon>
        <taxon>Ascomycota</taxon>
        <taxon>Pezizomycotina</taxon>
        <taxon>Dothideomycetes</taxon>
        <taxon>Pleosporomycetidae</taxon>
        <taxon>Pleosporales</taxon>
        <taxon>Pleosporineae</taxon>
        <taxon>Cucurbitariaceae</taxon>
        <taxon>Cucurbitaria</taxon>
    </lineage>
</organism>
<dbReference type="OrthoDB" id="408631at2759"/>
<sequence>MALQFIRAKSSILPPLFYPTYDAIFSTIPFWQRWRTLLLQPINLFVALITAPTWLFNNRYSVIYVPTRSGRKRCLVYQPSRARTLTSIVEGDRHLKPFHVDIHGGGYIGGSPEHGTRWCAYLSDQTGAVVISLTYRITPRYLYSAAHDDIDDLVGYLITHAKDFGVDPALFTIGGSSVGGSLALSACQYLHQKQLPVPKAWVGFYPLVDARLKAEEKPVPLKFPTIDLLSFLMPMYDVYGGTNRTQHLRDPRLHSTLAKREVLPDNMLFVVAGIDILLHEQLVMAERLKKEMGNDGDGHRQAHVLLIENGFHGFLELPRFVLEKERMEVFEQSVEFISKVHKRGGFDVAKAG</sequence>